<feature type="domain" description="Peptidase C1A papain C-terminal" evidence="8">
    <location>
        <begin position="333"/>
        <end position="418"/>
    </location>
</feature>
<evidence type="ECO:0000256" key="7">
    <source>
        <dbReference type="SAM" id="SignalP"/>
    </source>
</evidence>
<comment type="similarity">
    <text evidence="1">Belongs to the peptidase C1 family.</text>
</comment>
<reference evidence="10" key="1">
    <citation type="submission" date="2020-11" db="EMBL/GenBank/DDBJ databases">
        <authorList>
            <person name="Tran Van P."/>
        </authorList>
    </citation>
    <scope>NUCLEOTIDE SEQUENCE</scope>
</reference>
<keyword evidence="4" id="KW-0788">Thiol protease</keyword>
<dbReference type="Proteomes" id="UP000728032">
    <property type="component" value="Unassembled WGS sequence"/>
</dbReference>
<dbReference type="InterPro" id="IPR000169">
    <property type="entry name" value="Pept_cys_AS"/>
</dbReference>
<dbReference type="InterPro" id="IPR013128">
    <property type="entry name" value="Peptidase_C1A"/>
</dbReference>
<dbReference type="InterPro" id="IPR013201">
    <property type="entry name" value="Prot_inhib_I29"/>
</dbReference>
<evidence type="ECO:0000256" key="5">
    <source>
        <dbReference type="ARBA" id="ARBA00023145"/>
    </source>
</evidence>
<keyword evidence="5" id="KW-0865">Zymogen</keyword>
<dbReference type="Gene3D" id="3.90.70.10">
    <property type="entry name" value="Cysteine proteinases"/>
    <property type="match status" value="1"/>
</dbReference>
<dbReference type="InterPro" id="IPR000668">
    <property type="entry name" value="Peptidase_C1A_C"/>
</dbReference>
<dbReference type="GO" id="GO:0008234">
    <property type="term" value="F:cysteine-type peptidase activity"/>
    <property type="evidence" value="ECO:0007669"/>
    <property type="project" value="UniProtKB-KW"/>
</dbReference>
<keyword evidence="7" id="KW-0732">Signal</keyword>
<dbReference type="AlphaFoldDB" id="A0A7R9QPM7"/>
<feature type="chain" id="PRO_5036211877" evidence="7">
    <location>
        <begin position="21"/>
        <end position="418"/>
    </location>
</feature>
<dbReference type="EMBL" id="CAJPVJ010006862">
    <property type="protein sequence ID" value="CAG2170801.1"/>
    <property type="molecule type" value="Genomic_DNA"/>
</dbReference>
<evidence type="ECO:0000256" key="1">
    <source>
        <dbReference type="ARBA" id="ARBA00008455"/>
    </source>
</evidence>
<keyword evidence="3" id="KW-0378">Hydrolase</keyword>
<evidence type="ECO:0000259" key="9">
    <source>
        <dbReference type="SMART" id="SM00848"/>
    </source>
</evidence>
<feature type="domain" description="Cathepsin propeptide inhibitor" evidence="9">
    <location>
        <begin position="248"/>
        <end position="304"/>
    </location>
</feature>
<dbReference type="SMART" id="SM00848">
    <property type="entry name" value="Inhibitor_I29"/>
    <property type="match status" value="1"/>
</dbReference>
<name>A0A7R9QPM7_9ACAR</name>
<dbReference type="PANTHER" id="PTHR12411">
    <property type="entry name" value="CYSTEINE PROTEASE FAMILY C1-RELATED"/>
    <property type="match status" value="1"/>
</dbReference>
<keyword evidence="2" id="KW-0645">Protease</keyword>
<sequence length="418" mass="47584">MKCFLAFLVYSATLLSTINAEDIPVFGADYYVEAVLSLPYAEIKEPIIGYFDGTHNRSRIDYYGDLVQTIQRPDLNEGGVSFKFAYMVDQKGDAQRVCFQVNGSQQVPVSSQPLLPDLTPFKKIGSDVCSDIFGLIKENTVCERWEYSVTYGDKSNKYVFWLSRDSHSNPVPVQYLMKGYDSLLGSHYDKYEVYYKNYKSGAIDPQVFELPANYTCRSFPGPGVEHIGHHNPIREFISGADSHVDSEFAKFTDKHDKRYDNSTHERGRKDVFRQNLRFISSKNRENIGYRLSVNHLADLTDFERRSLRGKRYSGVEYNGGLEFDKTKYSLNAVPQQWDWRLSGAVTPVKDQAVCGSCWSFGTTGTIEGVYFVKSGHLVKLSEQQLIDCSWNEGDNGCDGGEDFRAYEYIQKVDGLHTQ</sequence>
<evidence type="ECO:0000259" key="8">
    <source>
        <dbReference type="SMART" id="SM00645"/>
    </source>
</evidence>
<keyword evidence="6" id="KW-1015">Disulfide bond</keyword>
<dbReference type="Pfam" id="PF00112">
    <property type="entry name" value="Peptidase_C1"/>
    <property type="match status" value="1"/>
</dbReference>
<protein>
    <submittedName>
        <fullName evidence="10">Uncharacterized protein</fullName>
    </submittedName>
</protein>
<feature type="signal peptide" evidence="7">
    <location>
        <begin position="1"/>
        <end position="20"/>
    </location>
</feature>
<dbReference type="Pfam" id="PF08246">
    <property type="entry name" value="Inhibitor_I29"/>
    <property type="match status" value="1"/>
</dbReference>
<dbReference type="PROSITE" id="PS00139">
    <property type="entry name" value="THIOL_PROTEASE_CYS"/>
    <property type="match status" value="1"/>
</dbReference>
<evidence type="ECO:0000256" key="2">
    <source>
        <dbReference type="ARBA" id="ARBA00022670"/>
    </source>
</evidence>
<dbReference type="CDD" id="cd02248">
    <property type="entry name" value="Peptidase_C1A"/>
    <property type="match status" value="1"/>
</dbReference>
<dbReference type="EMBL" id="OC921687">
    <property type="protein sequence ID" value="CAD7653614.1"/>
    <property type="molecule type" value="Genomic_DNA"/>
</dbReference>
<evidence type="ECO:0000256" key="4">
    <source>
        <dbReference type="ARBA" id="ARBA00022807"/>
    </source>
</evidence>
<dbReference type="SMART" id="SM00645">
    <property type="entry name" value="Pept_C1"/>
    <property type="match status" value="1"/>
</dbReference>
<dbReference type="InterPro" id="IPR038765">
    <property type="entry name" value="Papain-like_cys_pep_sf"/>
</dbReference>
<dbReference type="SUPFAM" id="SSF54001">
    <property type="entry name" value="Cysteine proteinases"/>
    <property type="match status" value="1"/>
</dbReference>
<evidence type="ECO:0000256" key="6">
    <source>
        <dbReference type="ARBA" id="ARBA00023157"/>
    </source>
</evidence>
<dbReference type="GO" id="GO:0006508">
    <property type="term" value="P:proteolysis"/>
    <property type="evidence" value="ECO:0007669"/>
    <property type="project" value="UniProtKB-KW"/>
</dbReference>
<organism evidence="10">
    <name type="scientific">Oppiella nova</name>
    <dbReference type="NCBI Taxonomy" id="334625"/>
    <lineage>
        <taxon>Eukaryota</taxon>
        <taxon>Metazoa</taxon>
        <taxon>Ecdysozoa</taxon>
        <taxon>Arthropoda</taxon>
        <taxon>Chelicerata</taxon>
        <taxon>Arachnida</taxon>
        <taxon>Acari</taxon>
        <taxon>Acariformes</taxon>
        <taxon>Sarcoptiformes</taxon>
        <taxon>Oribatida</taxon>
        <taxon>Brachypylina</taxon>
        <taxon>Oppioidea</taxon>
        <taxon>Oppiidae</taxon>
        <taxon>Oppiella</taxon>
    </lineage>
</organism>
<dbReference type="OrthoDB" id="65740at2759"/>
<gene>
    <name evidence="10" type="ORF">ONB1V03_LOCUS10267</name>
</gene>
<evidence type="ECO:0000256" key="3">
    <source>
        <dbReference type="ARBA" id="ARBA00022801"/>
    </source>
</evidence>
<dbReference type="InterPro" id="IPR039417">
    <property type="entry name" value="Peptidase_C1A_papain-like"/>
</dbReference>
<keyword evidence="11" id="KW-1185">Reference proteome</keyword>
<evidence type="ECO:0000313" key="10">
    <source>
        <dbReference type="EMBL" id="CAD7653614.1"/>
    </source>
</evidence>
<accession>A0A7R9QPM7</accession>
<proteinExistence type="inferred from homology"/>
<evidence type="ECO:0000313" key="11">
    <source>
        <dbReference type="Proteomes" id="UP000728032"/>
    </source>
</evidence>